<keyword evidence="2" id="KW-0012">Acyltransferase</keyword>
<protein>
    <submittedName>
        <fullName evidence="6">GNAT family acetyltransferase</fullName>
    </submittedName>
</protein>
<evidence type="ECO:0000259" key="5">
    <source>
        <dbReference type="PROSITE" id="PS51186"/>
    </source>
</evidence>
<gene>
    <name evidence="6" type="ORF">SSOG_04034</name>
</gene>
<dbReference type="Proteomes" id="UP000003963">
    <property type="component" value="Unassembled WGS sequence"/>
</dbReference>
<dbReference type="AlphaFoldDB" id="D9WU85"/>
<evidence type="ECO:0000256" key="1">
    <source>
        <dbReference type="ARBA" id="ARBA00022679"/>
    </source>
</evidence>
<dbReference type="SUPFAM" id="SSF55729">
    <property type="entry name" value="Acyl-CoA N-acyltransferases (Nat)"/>
    <property type="match status" value="1"/>
</dbReference>
<feature type="region of interest" description="Disordered" evidence="4">
    <location>
        <begin position="20"/>
        <end position="40"/>
    </location>
</feature>
<dbReference type="EMBL" id="GG657754">
    <property type="protein sequence ID" value="EFL24320.1"/>
    <property type="molecule type" value="Genomic_DNA"/>
</dbReference>
<feature type="domain" description="N-acetyltransferase" evidence="5">
    <location>
        <begin position="1"/>
        <end position="142"/>
    </location>
</feature>
<dbReference type="InterPro" id="IPR016181">
    <property type="entry name" value="Acyl_CoA_acyltransferase"/>
</dbReference>
<dbReference type="GO" id="GO:0008999">
    <property type="term" value="F:protein-N-terminal-alanine acetyltransferase activity"/>
    <property type="evidence" value="ECO:0007669"/>
    <property type="project" value="TreeGrafter"/>
</dbReference>
<dbReference type="CDD" id="cd04301">
    <property type="entry name" value="NAT_SF"/>
    <property type="match status" value="1"/>
</dbReference>
<dbReference type="GO" id="GO:0005737">
    <property type="term" value="C:cytoplasm"/>
    <property type="evidence" value="ECO:0007669"/>
    <property type="project" value="TreeGrafter"/>
</dbReference>
<reference evidence="6 7" key="1">
    <citation type="submission" date="2009-02" db="EMBL/GenBank/DDBJ databases">
        <title>Annotation of Streptomyces hygroscopicus strain ATCC 53653.</title>
        <authorList>
            <consortium name="The Broad Institute Genome Sequencing Platform"/>
            <consortium name="Broad Institute Microbial Sequencing Center"/>
            <person name="Fischbach M."/>
            <person name="Godfrey P."/>
            <person name="Ward D."/>
            <person name="Young S."/>
            <person name="Zeng Q."/>
            <person name="Koehrsen M."/>
            <person name="Alvarado L."/>
            <person name="Berlin A.M."/>
            <person name="Bochicchio J."/>
            <person name="Borenstein D."/>
            <person name="Chapman S.B."/>
            <person name="Chen Z."/>
            <person name="Engels R."/>
            <person name="Freedman E."/>
            <person name="Gellesch M."/>
            <person name="Goldberg J."/>
            <person name="Griggs A."/>
            <person name="Gujja S."/>
            <person name="Heilman E.R."/>
            <person name="Heiman D.I."/>
            <person name="Hepburn T.A."/>
            <person name="Howarth C."/>
            <person name="Jen D."/>
            <person name="Larson L."/>
            <person name="Lewis B."/>
            <person name="Mehta T."/>
            <person name="Park D."/>
            <person name="Pearson M."/>
            <person name="Richards J."/>
            <person name="Roberts A."/>
            <person name="Saif S."/>
            <person name="Shea T.D."/>
            <person name="Shenoy N."/>
            <person name="Sisk P."/>
            <person name="Stolte C."/>
            <person name="Sykes S.N."/>
            <person name="Thomson T."/>
            <person name="Walk T."/>
            <person name="White J."/>
            <person name="Yandava C."/>
            <person name="Straight P."/>
            <person name="Clardy J."/>
            <person name="Hung D."/>
            <person name="Kolter R."/>
            <person name="Mekalanos J."/>
            <person name="Walker S."/>
            <person name="Walsh C.T."/>
            <person name="Wieland-Brown L.C."/>
            <person name="Haas B."/>
            <person name="Nusbaum C."/>
            <person name="Birren B."/>
        </authorList>
    </citation>
    <scope>NUCLEOTIDE SEQUENCE [LARGE SCALE GENOMIC DNA]</scope>
    <source>
        <strain evidence="6 7">ATCC 53653</strain>
    </source>
</reference>
<evidence type="ECO:0000256" key="4">
    <source>
        <dbReference type="SAM" id="MobiDB-lite"/>
    </source>
</evidence>
<keyword evidence="1 6" id="KW-0808">Transferase</keyword>
<accession>D9WU85</accession>
<evidence type="ECO:0000313" key="7">
    <source>
        <dbReference type="Proteomes" id="UP000003963"/>
    </source>
</evidence>
<organism evidence="6 7">
    <name type="scientific">Streptomyces himastatinicus ATCC 53653</name>
    <dbReference type="NCBI Taxonomy" id="457427"/>
    <lineage>
        <taxon>Bacteria</taxon>
        <taxon>Bacillati</taxon>
        <taxon>Actinomycetota</taxon>
        <taxon>Actinomycetes</taxon>
        <taxon>Kitasatosporales</taxon>
        <taxon>Streptomycetaceae</taxon>
        <taxon>Streptomyces</taxon>
        <taxon>Streptomyces violaceusniger group</taxon>
    </lineage>
</organism>
<dbReference type="OrthoDB" id="2631610at2"/>
<evidence type="ECO:0000256" key="2">
    <source>
        <dbReference type="ARBA" id="ARBA00023315"/>
    </source>
</evidence>
<comment type="similarity">
    <text evidence="3">Belongs to the acetyltransferase family. RimJ subfamily.</text>
</comment>
<dbReference type="Gene3D" id="3.40.630.30">
    <property type="match status" value="1"/>
</dbReference>
<proteinExistence type="inferred from homology"/>
<sequence length="157" mass="16838">MLTIASKVLAIVASATRGRAPPWSNGAGRDGGRRRMSQGSGVAREAEVAGAIGFWEREWRGETVYETGWGVLPSYQGRGIAAAAAREVARAAAAEGVHRRLHAYPSTGHPASNGVCRKAGFTLLGECDVEYPPGSFMRCNDWRLELRSAPRDRSDPA</sequence>
<evidence type="ECO:0000313" key="6">
    <source>
        <dbReference type="EMBL" id="EFL24320.1"/>
    </source>
</evidence>
<keyword evidence="7" id="KW-1185">Reference proteome</keyword>
<evidence type="ECO:0000256" key="3">
    <source>
        <dbReference type="ARBA" id="ARBA00038502"/>
    </source>
</evidence>
<dbReference type="PROSITE" id="PS51186">
    <property type="entry name" value="GNAT"/>
    <property type="match status" value="1"/>
</dbReference>
<dbReference type="PANTHER" id="PTHR43792:SF8">
    <property type="entry name" value="[RIBOSOMAL PROTEIN US5]-ALANINE N-ACETYLTRANSFERASE"/>
    <property type="match status" value="1"/>
</dbReference>
<dbReference type="PANTHER" id="PTHR43792">
    <property type="entry name" value="GNAT FAMILY, PUTATIVE (AFU_ORTHOLOGUE AFUA_3G00765)-RELATED-RELATED"/>
    <property type="match status" value="1"/>
</dbReference>
<dbReference type="HOGENOM" id="CLU_1676863_0_0_11"/>
<dbReference type="STRING" id="457427.SSOG_04034"/>
<dbReference type="InterPro" id="IPR051531">
    <property type="entry name" value="N-acetyltransferase"/>
</dbReference>
<dbReference type="Pfam" id="PF13302">
    <property type="entry name" value="Acetyltransf_3"/>
    <property type="match status" value="1"/>
</dbReference>
<name>D9WU85_9ACTN</name>
<dbReference type="InterPro" id="IPR000182">
    <property type="entry name" value="GNAT_dom"/>
</dbReference>